<reference evidence="2 3" key="1">
    <citation type="submission" date="2021-02" db="EMBL/GenBank/DDBJ databases">
        <title>Actinophytocola xerophila sp. nov., isolated from soil of cotton cropping field.</title>
        <authorList>
            <person name="Huang R."/>
            <person name="Chen X."/>
            <person name="Ge X."/>
            <person name="Liu W."/>
        </authorList>
    </citation>
    <scope>NUCLEOTIDE SEQUENCE [LARGE SCALE GENOMIC DNA]</scope>
    <source>
        <strain evidence="2 3">S1-96</strain>
    </source>
</reference>
<gene>
    <name evidence="2" type="ORF">JT362_14660</name>
</gene>
<dbReference type="RefSeq" id="WP_260191768.1">
    <property type="nucleotide sequence ID" value="NZ_JAFFZE010000012.1"/>
</dbReference>
<protein>
    <recommendedName>
        <fullName evidence="1">DUF6924 domain-containing protein</fullName>
    </recommendedName>
</protein>
<comment type="caution">
    <text evidence="2">The sequence shown here is derived from an EMBL/GenBank/DDBJ whole genome shotgun (WGS) entry which is preliminary data.</text>
</comment>
<dbReference type="InterPro" id="IPR053832">
    <property type="entry name" value="DUF6924"/>
</dbReference>
<dbReference type="Proteomes" id="UP001156441">
    <property type="component" value="Unassembled WGS sequence"/>
</dbReference>
<evidence type="ECO:0000313" key="3">
    <source>
        <dbReference type="Proteomes" id="UP001156441"/>
    </source>
</evidence>
<organism evidence="2 3">
    <name type="scientific">Actinophytocola gossypii</name>
    <dbReference type="NCBI Taxonomy" id="2812003"/>
    <lineage>
        <taxon>Bacteria</taxon>
        <taxon>Bacillati</taxon>
        <taxon>Actinomycetota</taxon>
        <taxon>Actinomycetes</taxon>
        <taxon>Pseudonocardiales</taxon>
        <taxon>Pseudonocardiaceae</taxon>
    </lineage>
</organism>
<dbReference type="Pfam" id="PF21962">
    <property type="entry name" value="DUF6924"/>
    <property type="match status" value="1"/>
</dbReference>
<accession>A0ABT2JAP6</accession>
<evidence type="ECO:0000259" key="1">
    <source>
        <dbReference type="Pfam" id="PF21962"/>
    </source>
</evidence>
<dbReference type="EMBL" id="JAFFZE010000012">
    <property type="protein sequence ID" value="MCT2584364.1"/>
    <property type="molecule type" value="Genomic_DNA"/>
</dbReference>
<keyword evidence="3" id="KW-1185">Reference proteome</keyword>
<feature type="domain" description="DUF6924" evidence="1">
    <location>
        <begin position="12"/>
        <end position="129"/>
    </location>
</feature>
<evidence type="ECO:0000313" key="2">
    <source>
        <dbReference type="EMBL" id="MCT2584364.1"/>
    </source>
</evidence>
<proteinExistence type="predicted"/>
<name>A0ABT2JAP6_9PSEU</name>
<sequence length="149" mass="16145">MPSSPLPRTENPLLVRTDFTDDAAWAALPAEVDDEYVTYVADPAHRDLTPEDLLSLLPPDHPQPVLVVADATTFAGDDHPLLAVDVRAEPGRTFRVAADAVRSVVGNLSIDNLTFDDYLDSVGEDGVHRLHPRHVEALAALRGDQPPTP</sequence>